<keyword evidence="3" id="KW-1185">Reference proteome</keyword>
<feature type="compositionally biased region" description="Polar residues" evidence="1">
    <location>
        <begin position="720"/>
        <end position="743"/>
    </location>
</feature>
<organism evidence="2 3">
    <name type="scientific">Sporothrix epigloea</name>
    <dbReference type="NCBI Taxonomy" id="1892477"/>
    <lineage>
        <taxon>Eukaryota</taxon>
        <taxon>Fungi</taxon>
        <taxon>Dikarya</taxon>
        <taxon>Ascomycota</taxon>
        <taxon>Pezizomycotina</taxon>
        <taxon>Sordariomycetes</taxon>
        <taxon>Sordariomycetidae</taxon>
        <taxon>Ophiostomatales</taxon>
        <taxon>Ophiostomataceae</taxon>
        <taxon>Sporothrix</taxon>
    </lineage>
</organism>
<feature type="compositionally biased region" description="Polar residues" evidence="1">
    <location>
        <begin position="803"/>
        <end position="814"/>
    </location>
</feature>
<sequence length="1218" mass="138976">MGDRHSDDDGLYLRPSYYIGSRDNYRHHDRAHSEHTPLEEYPSGNYRLHSALDKKQIRSRSHPLSAYVEDEHDALKREHNPAIANSLLATNDQPIVRGEIDQVPVLIEIEENFERRFVLISRSPRLDAEPSASAETDSTRPLPSNAAESPAVTTDKKDPIIPPNNTHLASKGSDSFSASSGNDPDPLGTGRKIEQLPDRTSKHEANTCRKFIIPRIESEAGELGSSTTAPLTIESEGNTSSATPPLSRQRRFSSIGTATAPLPAAAVEVLVDNTSSKANAPELKRRKSRIDLPPIDTEVRHSERAPNYSTSYPRSSTFPEHRSRDRYRDTRDSRDSGVRDRRNGHDNLFLSPSSTKHSTNGRDVTYPEHDRNRAFGRVATDERASSGDARRTQGRVQRRSTSSDRTKHRSNSYSATDRLERRPSYKRTSKDEAVGSRDGRRSLSPLPKPHNLPFSSSRPEKRDFSPPRNRLREHESGRGEGDRDADWITQRDKERERERERAREREERIQREERKAEREKERREREAREHDKEGRISDQDVDRKQPSRVESFQRNRSDSAGQDAGHSSEERPTNTNTTTNTTLRRQNSEHRRPPPLLREDEPIVSKTSSNLDPRRSAISIDPDASTGRYRSDNSTPTAISKQAESLFPITVGSPPKDLFEGPQIAPSPQQSRKDGGRRTEDRRLGSPPSPSSSPDARTALYNDNNRPKGPRPRAPHLSNVIHNPTTPSSSMPDFQTASRTSTKILPIPIPTLVSSSAIPHEIGSEDRPRRYERRQSPERRRSPVDDLRESYSSSTPARAPEYSKNNPGTPQSYRQPAFYINIPRPAPNNSDSTDVYFDGDDDHARERLSEQKFSANGQPLLLPHERQLVSTYEKFAEDMSSGKILDTRQCPRINFTTIYRDWRTLKPFKDFLICPTCYESQFANTVFRNEFVHATDIDPNVKTNCVYGAMPWYNVAYFYTRVARMPSLNLLRTMFTRDEELRLPCSGPMRVSGRWFTIQDPVTARPVNRFTTCEQCTTAIGVLFPRLKGLLQDNNPTQHDTTNICSLYYEPDRKRLWRYIGVLESVNNEAADTNLPVDVNSFINKILDVGRYDECKRDIPVRGRKWYWMRTIPEFVVCQECFDEAVYPIVGMYRSVAGDFFKEPKELGMAACHLYSARMRGIFLRSCQTNDKDYLQKKLQDRKDIAADITARIKKLPEGTASGDREQQELLAEWRKWE</sequence>
<feature type="compositionally biased region" description="Polar residues" evidence="1">
    <location>
        <begin position="307"/>
        <end position="318"/>
    </location>
</feature>
<dbReference type="Proteomes" id="UP001642502">
    <property type="component" value="Unassembled WGS sequence"/>
</dbReference>
<proteinExistence type="predicted"/>
<feature type="compositionally biased region" description="Low complexity" evidence="1">
    <location>
        <begin position="169"/>
        <end position="181"/>
    </location>
</feature>
<feature type="compositionally biased region" description="Polar residues" evidence="1">
    <location>
        <begin position="632"/>
        <end position="643"/>
    </location>
</feature>
<feature type="compositionally biased region" description="Polar residues" evidence="1">
    <location>
        <begin position="133"/>
        <end position="142"/>
    </location>
</feature>
<feature type="compositionally biased region" description="Polar residues" evidence="1">
    <location>
        <begin position="350"/>
        <end position="362"/>
    </location>
</feature>
<feature type="compositionally biased region" description="Basic and acidic residues" evidence="1">
    <location>
        <begin position="671"/>
        <end position="684"/>
    </location>
</feature>
<dbReference type="EMBL" id="CAWUON010000003">
    <property type="protein sequence ID" value="CAK7263334.1"/>
    <property type="molecule type" value="Genomic_DNA"/>
</dbReference>
<reference evidence="2 3" key="1">
    <citation type="submission" date="2024-01" db="EMBL/GenBank/DDBJ databases">
        <authorList>
            <person name="Allen C."/>
            <person name="Tagirdzhanova G."/>
        </authorList>
    </citation>
    <scope>NUCLEOTIDE SEQUENCE [LARGE SCALE GENOMIC DNA]</scope>
    <source>
        <strain evidence="2 3">CBS 119000</strain>
    </source>
</reference>
<feature type="region of interest" description="Disordered" evidence="1">
    <location>
        <begin position="219"/>
        <end position="250"/>
    </location>
</feature>
<feature type="compositionally biased region" description="Basic and acidic residues" evidence="1">
    <location>
        <begin position="458"/>
        <end position="557"/>
    </location>
</feature>
<feature type="compositionally biased region" description="Basic and acidic residues" evidence="1">
    <location>
        <begin position="586"/>
        <end position="603"/>
    </location>
</feature>
<feature type="compositionally biased region" description="Basic and acidic residues" evidence="1">
    <location>
        <begin position="417"/>
        <end position="441"/>
    </location>
</feature>
<feature type="region of interest" description="Disordered" evidence="1">
    <location>
        <begin position="280"/>
        <end position="815"/>
    </location>
</feature>
<feature type="compositionally biased region" description="Basic and acidic residues" evidence="1">
    <location>
        <begin position="191"/>
        <end position="207"/>
    </location>
</feature>
<feature type="compositionally biased region" description="Low complexity" evidence="1">
    <location>
        <begin position="573"/>
        <end position="582"/>
    </location>
</feature>
<evidence type="ECO:0000256" key="1">
    <source>
        <dbReference type="SAM" id="MobiDB-lite"/>
    </source>
</evidence>
<feature type="compositionally biased region" description="Polar residues" evidence="1">
    <location>
        <begin position="224"/>
        <end position="250"/>
    </location>
</feature>
<feature type="region of interest" description="Disordered" evidence="1">
    <location>
        <begin position="23"/>
        <end position="44"/>
    </location>
</feature>
<feature type="compositionally biased region" description="Basic and acidic residues" evidence="1">
    <location>
        <begin position="23"/>
        <end position="38"/>
    </location>
</feature>
<comment type="caution">
    <text evidence="2">The sequence shown here is derived from an EMBL/GenBank/DDBJ whole genome shotgun (WGS) entry which is preliminary data.</text>
</comment>
<feature type="compositionally biased region" description="Basic and acidic residues" evidence="1">
    <location>
        <begin position="365"/>
        <end position="391"/>
    </location>
</feature>
<feature type="compositionally biased region" description="Basic and acidic residues" evidence="1">
    <location>
        <begin position="319"/>
        <end position="345"/>
    </location>
</feature>
<evidence type="ECO:0008006" key="4">
    <source>
        <dbReference type="Google" id="ProtNLM"/>
    </source>
</evidence>
<feature type="compositionally biased region" description="Basic and acidic residues" evidence="1">
    <location>
        <begin position="762"/>
        <end position="789"/>
    </location>
</feature>
<protein>
    <recommendedName>
        <fullName evidence="4">Ser arg-related nuclear matrix protein</fullName>
    </recommendedName>
</protein>
<gene>
    <name evidence="2" type="ORF">SEPCBS119000_000418</name>
</gene>
<name>A0ABP0D554_9PEZI</name>
<evidence type="ECO:0000313" key="3">
    <source>
        <dbReference type="Proteomes" id="UP001642502"/>
    </source>
</evidence>
<feature type="region of interest" description="Disordered" evidence="1">
    <location>
        <begin position="126"/>
        <end position="207"/>
    </location>
</feature>
<evidence type="ECO:0000313" key="2">
    <source>
        <dbReference type="EMBL" id="CAK7263334.1"/>
    </source>
</evidence>
<accession>A0ABP0D554</accession>